<keyword evidence="2" id="KW-1185">Reference proteome</keyword>
<dbReference type="AlphaFoldDB" id="A0AAN9RJ79"/>
<proteinExistence type="predicted"/>
<sequence>MHRMPWLAFGEGASVKEERGLPSSSSLLLASQEKSKNPRFTTSKTKNPMIEESTAGESKLCYNPSFASARLGSNFFLLLGRSELDLLNHRLSHELLVELRFRTTIGKHYHTWLAIPRSHFFVSQRQHLLSLEQSALSWRKERSDNGLHVGMPLRNQNQTSVKKAYWLSLLEMLYFPWLRCQLGLVTWSSLRLSLGGGMGAAR</sequence>
<dbReference type="EMBL" id="JAYMYR010000003">
    <property type="protein sequence ID" value="KAK7373322.1"/>
    <property type="molecule type" value="Genomic_DNA"/>
</dbReference>
<name>A0AAN9RJ79_PHACN</name>
<dbReference type="Proteomes" id="UP001374584">
    <property type="component" value="Unassembled WGS sequence"/>
</dbReference>
<comment type="caution">
    <text evidence="1">The sequence shown here is derived from an EMBL/GenBank/DDBJ whole genome shotgun (WGS) entry which is preliminary data.</text>
</comment>
<reference evidence="1 2" key="1">
    <citation type="submission" date="2024-01" db="EMBL/GenBank/DDBJ databases">
        <title>The genomes of 5 underutilized Papilionoideae crops provide insights into root nodulation and disease resistanc.</title>
        <authorList>
            <person name="Jiang F."/>
        </authorList>
    </citation>
    <scope>NUCLEOTIDE SEQUENCE [LARGE SCALE GENOMIC DNA]</scope>
    <source>
        <strain evidence="1">JINMINGXINNONG_FW02</strain>
        <tissue evidence="1">Leaves</tissue>
    </source>
</reference>
<evidence type="ECO:0000313" key="1">
    <source>
        <dbReference type="EMBL" id="KAK7373322.1"/>
    </source>
</evidence>
<protein>
    <submittedName>
        <fullName evidence="1">Uncharacterized protein</fullName>
    </submittedName>
</protein>
<gene>
    <name evidence="1" type="ORF">VNO80_06724</name>
</gene>
<organism evidence="1 2">
    <name type="scientific">Phaseolus coccineus</name>
    <name type="common">Scarlet runner bean</name>
    <name type="synonym">Phaseolus multiflorus</name>
    <dbReference type="NCBI Taxonomy" id="3886"/>
    <lineage>
        <taxon>Eukaryota</taxon>
        <taxon>Viridiplantae</taxon>
        <taxon>Streptophyta</taxon>
        <taxon>Embryophyta</taxon>
        <taxon>Tracheophyta</taxon>
        <taxon>Spermatophyta</taxon>
        <taxon>Magnoliopsida</taxon>
        <taxon>eudicotyledons</taxon>
        <taxon>Gunneridae</taxon>
        <taxon>Pentapetalae</taxon>
        <taxon>rosids</taxon>
        <taxon>fabids</taxon>
        <taxon>Fabales</taxon>
        <taxon>Fabaceae</taxon>
        <taxon>Papilionoideae</taxon>
        <taxon>50 kb inversion clade</taxon>
        <taxon>NPAAA clade</taxon>
        <taxon>indigoferoid/millettioid clade</taxon>
        <taxon>Phaseoleae</taxon>
        <taxon>Phaseolus</taxon>
    </lineage>
</organism>
<evidence type="ECO:0000313" key="2">
    <source>
        <dbReference type="Proteomes" id="UP001374584"/>
    </source>
</evidence>
<accession>A0AAN9RJ79</accession>